<feature type="signal peptide" evidence="1">
    <location>
        <begin position="1"/>
        <end position="18"/>
    </location>
</feature>
<evidence type="ECO:0000256" key="1">
    <source>
        <dbReference type="SAM" id="SignalP"/>
    </source>
</evidence>
<name>A0A086TJK2_9FUNG</name>
<reference evidence="2 3" key="1">
    <citation type="submission" date="2011-02" db="EMBL/GenBank/DDBJ databases">
        <title>The Genome Sequence of Mortierella verticillata NRRL 6337.</title>
        <authorList>
            <consortium name="The Broad Institute Genome Sequencing Platform"/>
            <person name="Russ C."/>
            <person name="Cuomo C."/>
            <person name="Burger G."/>
            <person name="Gray M.W."/>
            <person name="Holland P.W.H."/>
            <person name="King N."/>
            <person name="Lang F.B.F."/>
            <person name="Roger A.J."/>
            <person name="Ruiz-Trillo I."/>
            <person name="Young S.K."/>
            <person name="Zeng Q."/>
            <person name="Gargeya S."/>
            <person name="Alvarado L."/>
            <person name="Berlin A."/>
            <person name="Chapman S.B."/>
            <person name="Chen Z."/>
            <person name="Freedman E."/>
            <person name="Gellesch M."/>
            <person name="Goldberg J."/>
            <person name="Griggs A."/>
            <person name="Gujja S."/>
            <person name="Heilman E."/>
            <person name="Heiman D."/>
            <person name="Howarth C."/>
            <person name="Mehta T."/>
            <person name="Neiman D."/>
            <person name="Pearson M."/>
            <person name="Roberts A."/>
            <person name="Saif S."/>
            <person name="Shea T."/>
            <person name="Shenoy N."/>
            <person name="Sisk P."/>
            <person name="Stolte C."/>
            <person name="Sykes S."/>
            <person name="White J."/>
            <person name="Yandava C."/>
            <person name="Haas B."/>
            <person name="Nusbaum C."/>
            <person name="Birren B."/>
        </authorList>
    </citation>
    <scope>NUCLEOTIDE SEQUENCE [LARGE SCALE GENOMIC DNA]</scope>
    <source>
        <strain evidence="2 3">NRRL 6337</strain>
    </source>
</reference>
<feature type="chain" id="PRO_5001815784" evidence="1">
    <location>
        <begin position="19"/>
        <end position="115"/>
    </location>
</feature>
<evidence type="ECO:0000313" key="3">
    <source>
        <dbReference type="Proteomes" id="UP000243308"/>
    </source>
</evidence>
<keyword evidence="1" id="KW-0732">Signal</keyword>
<dbReference type="OrthoDB" id="2326733at2759"/>
<protein>
    <submittedName>
        <fullName evidence="2">Uncharacterized protein</fullName>
    </submittedName>
</protein>
<dbReference type="EMBL" id="KN042433">
    <property type="protein sequence ID" value="KFH62129.1"/>
    <property type="molecule type" value="Genomic_DNA"/>
</dbReference>
<dbReference type="AlphaFoldDB" id="A0A086TJK2"/>
<keyword evidence="3" id="KW-1185">Reference proteome</keyword>
<sequence length="115" mass="12357">MIFAKFIAPIALLLTVSAAGWESACTLRNKVMLVSNNSYQVGVCLTVPIGSVRDQWGGGKSGCNAGTYQVYWNLASDGQAWICYGDLDSCRPTKANPDAGLAKSRGYDKCWSVQV</sequence>
<organism evidence="2 3">
    <name type="scientific">Podila verticillata NRRL 6337</name>
    <dbReference type="NCBI Taxonomy" id="1069443"/>
    <lineage>
        <taxon>Eukaryota</taxon>
        <taxon>Fungi</taxon>
        <taxon>Fungi incertae sedis</taxon>
        <taxon>Mucoromycota</taxon>
        <taxon>Mortierellomycotina</taxon>
        <taxon>Mortierellomycetes</taxon>
        <taxon>Mortierellales</taxon>
        <taxon>Mortierellaceae</taxon>
        <taxon>Podila</taxon>
    </lineage>
</organism>
<dbReference type="Proteomes" id="UP000243308">
    <property type="component" value="Unassembled WGS sequence"/>
</dbReference>
<gene>
    <name evidence="2" type="ORF">MVEG_11768</name>
</gene>
<proteinExistence type="predicted"/>
<evidence type="ECO:0000313" key="2">
    <source>
        <dbReference type="EMBL" id="KFH62129.1"/>
    </source>
</evidence>
<accession>A0A086TJK2</accession>